<reference evidence="2" key="1">
    <citation type="submission" date="2015-09" db="EMBL/GenBank/DDBJ databases">
        <authorList>
            <person name="Rodrigo-Torres L."/>
            <person name="Arahal D.R."/>
        </authorList>
    </citation>
    <scope>NUCLEOTIDE SEQUENCE [LARGE SCALE GENOMIC DNA]</scope>
    <source>
        <strain evidence="2">CECT 5091</strain>
    </source>
</reference>
<sequence length="108" mass="11747">MICHRDAGSPHMPGIYLPDGNRMSDMFGFQNAQPLYVSFGAIVKVKKGGLQFGALTDPNLQIPPQDTDCSDTISPKRVKNLPDSFLAVPAIRRLPNWAILPPTSTLAV</sequence>
<dbReference type="EMBL" id="CYUD01000013">
    <property type="protein sequence ID" value="CUK14080.1"/>
    <property type="molecule type" value="Genomic_DNA"/>
</dbReference>
<protein>
    <submittedName>
        <fullName evidence="1">Uncharacterized protein</fullName>
    </submittedName>
</protein>
<dbReference type="AlphaFoldDB" id="A0A0P1IHW9"/>
<gene>
    <name evidence="1" type="ORF">RUE5091_03729</name>
</gene>
<keyword evidence="2" id="KW-1185">Reference proteome</keyword>
<organism evidence="1 2">
    <name type="scientific">Ruegeria denitrificans</name>
    <dbReference type="NCBI Taxonomy" id="1715692"/>
    <lineage>
        <taxon>Bacteria</taxon>
        <taxon>Pseudomonadati</taxon>
        <taxon>Pseudomonadota</taxon>
        <taxon>Alphaproteobacteria</taxon>
        <taxon>Rhodobacterales</taxon>
        <taxon>Roseobacteraceae</taxon>
        <taxon>Ruegeria</taxon>
    </lineage>
</organism>
<evidence type="ECO:0000313" key="1">
    <source>
        <dbReference type="EMBL" id="CUK14080.1"/>
    </source>
</evidence>
<name>A0A0P1IHW9_9RHOB</name>
<accession>A0A0P1IHW9</accession>
<dbReference type="Proteomes" id="UP000051260">
    <property type="component" value="Unassembled WGS sequence"/>
</dbReference>
<proteinExistence type="predicted"/>
<evidence type="ECO:0000313" key="2">
    <source>
        <dbReference type="Proteomes" id="UP000051260"/>
    </source>
</evidence>